<reference evidence="1 2" key="1">
    <citation type="journal article" date="2018" name="Science">
        <title>The opium poppy genome and morphinan production.</title>
        <authorList>
            <person name="Guo L."/>
            <person name="Winzer T."/>
            <person name="Yang X."/>
            <person name="Li Y."/>
            <person name="Ning Z."/>
            <person name="He Z."/>
            <person name="Teodor R."/>
            <person name="Lu Y."/>
            <person name="Bowser T.A."/>
            <person name="Graham I.A."/>
            <person name="Ye K."/>
        </authorList>
    </citation>
    <scope>NUCLEOTIDE SEQUENCE [LARGE SCALE GENOMIC DNA]</scope>
    <source>
        <strain evidence="2">cv. HN1</strain>
        <tissue evidence="1">Leaves</tissue>
    </source>
</reference>
<dbReference type="EMBL" id="CM010722">
    <property type="protein sequence ID" value="RZC73127.1"/>
    <property type="molecule type" value="Genomic_DNA"/>
</dbReference>
<protein>
    <submittedName>
        <fullName evidence="1">Uncharacterized protein</fullName>
    </submittedName>
</protein>
<name>A0A4Y7KJT7_PAPSO</name>
<proteinExistence type="predicted"/>
<organism evidence="1 2">
    <name type="scientific">Papaver somniferum</name>
    <name type="common">Opium poppy</name>
    <dbReference type="NCBI Taxonomy" id="3469"/>
    <lineage>
        <taxon>Eukaryota</taxon>
        <taxon>Viridiplantae</taxon>
        <taxon>Streptophyta</taxon>
        <taxon>Embryophyta</taxon>
        <taxon>Tracheophyta</taxon>
        <taxon>Spermatophyta</taxon>
        <taxon>Magnoliopsida</taxon>
        <taxon>Ranunculales</taxon>
        <taxon>Papaveraceae</taxon>
        <taxon>Papaveroideae</taxon>
        <taxon>Papaver</taxon>
    </lineage>
</organism>
<dbReference type="Proteomes" id="UP000316621">
    <property type="component" value="Chromosome 8"/>
</dbReference>
<gene>
    <name evidence="1" type="ORF">C5167_048607</name>
</gene>
<dbReference type="Gramene" id="RZC73127">
    <property type="protein sequence ID" value="RZC73127"/>
    <property type="gene ID" value="C5167_048607"/>
</dbReference>
<evidence type="ECO:0000313" key="1">
    <source>
        <dbReference type="EMBL" id="RZC73127.1"/>
    </source>
</evidence>
<keyword evidence="2" id="KW-1185">Reference proteome</keyword>
<accession>A0A4Y7KJT7</accession>
<evidence type="ECO:0000313" key="2">
    <source>
        <dbReference type="Proteomes" id="UP000316621"/>
    </source>
</evidence>
<sequence length="78" mass="9203">MSTYLIRRIPLSRFKKDYLHRYRREFAILLFKRHSIQECPRVILAPVFCTCICGYFVHDVYIPKGFAKFLSTGGGIDE</sequence>
<dbReference type="AlphaFoldDB" id="A0A4Y7KJT7"/>